<dbReference type="GO" id="GO:0019079">
    <property type="term" value="P:viral genome replication"/>
    <property type="evidence" value="ECO:0007669"/>
    <property type="project" value="InterPro"/>
</dbReference>
<dbReference type="Pfam" id="PF01057">
    <property type="entry name" value="Parvo_NS1"/>
    <property type="match status" value="2"/>
</dbReference>
<proteinExistence type="predicted"/>
<sequence length="310" mass="36851">MQRGSQMLQTIFNTWSREVKHMTISDLMEIYKQTEPFFSCTSASVSDFYYSTEESLERCNAMLQYQFPDMDVRINFLQQLYLVIFPDMDVRINFLQQLYLVITRQNGKKNAMLQYQFPDMDVRINFLQQLYLVITRQNGKKNTLCITGPPSSGKTYFVRFVSSFFLSIGQVRNFNRNDSFPLNDCTDKRILVWDEPNYTRENLETIKMLFCTDKRILVWDEPNYTRENLETIKMLFSGDNTPANVKYENQVVIEKTPLLITTNTDVFPTSDDFNKRMVRYRWTQLPSTDEDHKQLYPMALPELFAFYDIH</sequence>
<dbReference type="AlphaFoldDB" id="A0AAW1N9X1"/>
<name>A0AAW1N9X1_POPJA</name>
<dbReference type="InterPro" id="IPR001257">
    <property type="entry name" value="Parvovirus_NS1_helicase"/>
</dbReference>
<dbReference type="Gene3D" id="3.40.50.300">
    <property type="entry name" value="P-loop containing nucleotide triphosphate hydrolases"/>
    <property type="match status" value="2"/>
</dbReference>
<keyword evidence="1" id="KW-0547">Nucleotide-binding</keyword>
<dbReference type="GO" id="GO:0005524">
    <property type="term" value="F:ATP binding"/>
    <property type="evidence" value="ECO:0007669"/>
    <property type="project" value="UniProtKB-KW"/>
</dbReference>
<gene>
    <name evidence="4" type="ORF">QE152_g1135</name>
</gene>
<dbReference type="InterPro" id="IPR027417">
    <property type="entry name" value="P-loop_NTPase"/>
</dbReference>
<dbReference type="PROSITE" id="PS51206">
    <property type="entry name" value="SF3_HELICASE_1"/>
    <property type="match status" value="1"/>
</dbReference>
<evidence type="ECO:0000256" key="1">
    <source>
        <dbReference type="ARBA" id="ARBA00022741"/>
    </source>
</evidence>
<evidence type="ECO:0000313" key="4">
    <source>
        <dbReference type="EMBL" id="KAK9754615.1"/>
    </source>
</evidence>
<feature type="domain" description="SF3 helicase" evidence="3">
    <location>
        <begin position="121"/>
        <end position="295"/>
    </location>
</feature>
<dbReference type="InterPro" id="IPR014015">
    <property type="entry name" value="Helicase_SF3_DNA-vir"/>
</dbReference>
<evidence type="ECO:0000256" key="2">
    <source>
        <dbReference type="ARBA" id="ARBA00022840"/>
    </source>
</evidence>
<keyword evidence="5" id="KW-1185">Reference proteome</keyword>
<evidence type="ECO:0000259" key="3">
    <source>
        <dbReference type="PROSITE" id="PS51206"/>
    </source>
</evidence>
<dbReference type="Proteomes" id="UP001458880">
    <property type="component" value="Unassembled WGS sequence"/>
</dbReference>
<protein>
    <submittedName>
        <fullName evidence="4">Parvovirus non-structural protein NS1</fullName>
    </submittedName>
</protein>
<accession>A0AAW1N9X1</accession>
<dbReference type="EMBL" id="JASPKY010000006">
    <property type="protein sequence ID" value="KAK9754615.1"/>
    <property type="molecule type" value="Genomic_DNA"/>
</dbReference>
<dbReference type="SUPFAM" id="SSF52540">
    <property type="entry name" value="P-loop containing nucleoside triphosphate hydrolases"/>
    <property type="match status" value="2"/>
</dbReference>
<keyword evidence="2" id="KW-0067">ATP-binding</keyword>
<organism evidence="4 5">
    <name type="scientific">Popillia japonica</name>
    <name type="common">Japanese beetle</name>
    <dbReference type="NCBI Taxonomy" id="7064"/>
    <lineage>
        <taxon>Eukaryota</taxon>
        <taxon>Metazoa</taxon>
        <taxon>Ecdysozoa</taxon>
        <taxon>Arthropoda</taxon>
        <taxon>Hexapoda</taxon>
        <taxon>Insecta</taxon>
        <taxon>Pterygota</taxon>
        <taxon>Neoptera</taxon>
        <taxon>Endopterygota</taxon>
        <taxon>Coleoptera</taxon>
        <taxon>Polyphaga</taxon>
        <taxon>Scarabaeiformia</taxon>
        <taxon>Scarabaeidae</taxon>
        <taxon>Rutelinae</taxon>
        <taxon>Popillia</taxon>
    </lineage>
</organism>
<evidence type="ECO:0000313" key="5">
    <source>
        <dbReference type="Proteomes" id="UP001458880"/>
    </source>
</evidence>
<comment type="caution">
    <text evidence="4">The sequence shown here is derived from an EMBL/GenBank/DDBJ whole genome shotgun (WGS) entry which is preliminary data.</text>
</comment>
<reference evidence="4 5" key="1">
    <citation type="journal article" date="2024" name="BMC Genomics">
        <title>De novo assembly and annotation of Popillia japonica's genome with initial clues to its potential as an invasive pest.</title>
        <authorList>
            <person name="Cucini C."/>
            <person name="Boschi S."/>
            <person name="Funari R."/>
            <person name="Cardaioli E."/>
            <person name="Iannotti N."/>
            <person name="Marturano G."/>
            <person name="Paoli F."/>
            <person name="Bruttini M."/>
            <person name="Carapelli A."/>
            <person name="Frati F."/>
            <person name="Nardi F."/>
        </authorList>
    </citation>
    <scope>NUCLEOTIDE SEQUENCE [LARGE SCALE GENOMIC DNA]</scope>
    <source>
        <strain evidence="4">DMR45628</strain>
    </source>
</reference>